<proteinExistence type="predicted"/>
<dbReference type="AlphaFoldDB" id="A0A0D3HNI4"/>
<dbReference type="HOGENOM" id="CLU_2964498_0_0_1"/>
<name>A0A0D3HNI4_9ORYZ</name>
<evidence type="ECO:0000313" key="1">
    <source>
        <dbReference type="EnsemblPlants" id="OBART11G18430.1"/>
    </source>
</evidence>
<accession>A0A0D3HNI4</accession>
<protein>
    <submittedName>
        <fullName evidence="1">Uncharacterized protein</fullName>
    </submittedName>
</protein>
<organism evidence="1">
    <name type="scientific">Oryza barthii</name>
    <dbReference type="NCBI Taxonomy" id="65489"/>
    <lineage>
        <taxon>Eukaryota</taxon>
        <taxon>Viridiplantae</taxon>
        <taxon>Streptophyta</taxon>
        <taxon>Embryophyta</taxon>
        <taxon>Tracheophyta</taxon>
        <taxon>Spermatophyta</taxon>
        <taxon>Magnoliopsida</taxon>
        <taxon>Liliopsida</taxon>
        <taxon>Poales</taxon>
        <taxon>Poaceae</taxon>
        <taxon>BOP clade</taxon>
        <taxon>Oryzoideae</taxon>
        <taxon>Oryzeae</taxon>
        <taxon>Oryzinae</taxon>
        <taxon>Oryza</taxon>
    </lineage>
</organism>
<dbReference type="Proteomes" id="UP000026960">
    <property type="component" value="Chromosome 11"/>
</dbReference>
<reference evidence="1" key="2">
    <citation type="submission" date="2015-03" db="UniProtKB">
        <authorList>
            <consortium name="EnsemblPlants"/>
        </authorList>
    </citation>
    <scope>IDENTIFICATION</scope>
</reference>
<reference evidence="1" key="1">
    <citation type="journal article" date="2009" name="Rice">
        <title>De Novo Next Generation Sequencing of Plant Genomes.</title>
        <authorList>
            <person name="Rounsley S."/>
            <person name="Marri P.R."/>
            <person name="Yu Y."/>
            <person name="He R."/>
            <person name="Sisneros N."/>
            <person name="Goicoechea J.L."/>
            <person name="Lee S.J."/>
            <person name="Angelova A."/>
            <person name="Kudrna D."/>
            <person name="Luo M."/>
            <person name="Affourtit J."/>
            <person name="Desany B."/>
            <person name="Knight J."/>
            <person name="Niazi F."/>
            <person name="Egholm M."/>
            <person name="Wing R.A."/>
        </authorList>
    </citation>
    <scope>NUCLEOTIDE SEQUENCE [LARGE SCALE GENOMIC DNA]</scope>
    <source>
        <strain evidence="1">cv. IRGC 105608</strain>
    </source>
</reference>
<dbReference type="PaxDb" id="65489-OBART11G18430.1"/>
<dbReference type="EnsemblPlants" id="OBART11G18430.1">
    <property type="protein sequence ID" value="OBART11G18430.1"/>
    <property type="gene ID" value="OBART11G18430"/>
</dbReference>
<sequence length="59" mass="6946">MKDKDFEEELMELFSVRQLHLHPSSITSWPINQKRLTDMDIDKMICEVNSYGRSTARSS</sequence>
<evidence type="ECO:0000313" key="2">
    <source>
        <dbReference type="Proteomes" id="UP000026960"/>
    </source>
</evidence>
<dbReference type="Gramene" id="OBART11G18430.1">
    <property type="protein sequence ID" value="OBART11G18430.1"/>
    <property type="gene ID" value="OBART11G18430"/>
</dbReference>
<keyword evidence="2" id="KW-1185">Reference proteome</keyword>